<feature type="compositionally biased region" description="Low complexity" evidence="1">
    <location>
        <begin position="134"/>
        <end position="152"/>
    </location>
</feature>
<name>A0A161IH22_9MICO</name>
<evidence type="ECO:0000313" key="3">
    <source>
        <dbReference type="EMBL" id="ANC30914.1"/>
    </source>
</evidence>
<evidence type="ECO:0000256" key="1">
    <source>
        <dbReference type="SAM" id="MobiDB-lite"/>
    </source>
</evidence>
<dbReference type="PANTHER" id="PTHR35788:SF1">
    <property type="entry name" value="EXPORTED PROTEIN"/>
    <property type="match status" value="1"/>
</dbReference>
<dbReference type="PANTHER" id="PTHR35788">
    <property type="entry name" value="EXPORTED PROTEIN-RELATED"/>
    <property type="match status" value="1"/>
</dbReference>
<dbReference type="AlphaFoldDB" id="A0A161IH22"/>
<dbReference type="STRING" id="1300344.I598_1355"/>
<feature type="domain" description="YoaR-like putative peptidoglycan binding" evidence="2">
    <location>
        <begin position="302"/>
        <end position="397"/>
    </location>
</feature>
<dbReference type="Pfam" id="PF04294">
    <property type="entry name" value="VanW"/>
    <property type="match status" value="1"/>
</dbReference>
<dbReference type="InterPro" id="IPR022029">
    <property type="entry name" value="YoaR-like_PG-bd"/>
</dbReference>
<reference evidence="3 4" key="1">
    <citation type="submission" date="2016-01" db="EMBL/GenBank/DDBJ databases">
        <title>Complete genome sequence of a soil Actinobacterium, Isoptericola dokdonensis DS-3.</title>
        <authorList>
            <person name="Kwon S.-K."/>
            <person name="Kim J.F."/>
        </authorList>
    </citation>
    <scope>NUCLEOTIDE SEQUENCE [LARGE SCALE GENOMIC DNA]</scope>
    <source>
        <strain evidence="3 4">DS-3</strain>
    </source>
</reference>
<dbReference type="OrthoDB" id="9813301at2"/>
<accession>A0A161IH22</accession>
<feature type="compositionally biased region" description="Low complexity" evidence="1">
    <location>
        <begin position="62"/>
        <end position="123"/>
    </location>
</feature>
<feature type="region of interest" description="Disordered" evidence="1">
    <location>
        <begin position="713"/>
        <end position="738"/>
    </location>
</feature>
<evidence type="ECO:0000259" key="2">
    <source>
        <dbReference type="Pfam" id="PF12229"/>
    </source>
</evidence>
<dbReference type="Proteomes" id="UP000076794">
    <property type="component" value="Chromosome"/>
</dbReference>
<feature type="region of interest" description="Disordered" evidence="1">
    <location>
        <begin position="770"/>
        <end position="803"/>
    </location>
</feature>
<dbReference type="PATRIC" id="fig|1300344.3.peg.1357"/>
<feature type="compositionally biased region" description="Pro residues" evidence="1">
    <location>
        <begin position="124"/>
        <end position="133"/>
    </location>
</feature>
<gene>
    <name evidence="3" type="ORF">I598_1355</name>
</gene>
<organism evidence="3 4">
    <name type="scientific">Isoptericola dokdonensis DS-3</name>
    <dbReference type="NCBI Taxonomy" id="1300344"/>
    <lineage>
        <taxon>Bacteria</taxon>
        <taxon>Bacillati</taxon>
        <taxon>Actinomycetota</taxon>
        <taxon>Actinomycetes</taxon>
        <taxon>Micrococcales</taxon>
        <taxon>Promicromonosporaceae</taxon>
        <taxon>Isoptericola</taxon>
    </lineage>
</organism>
<feature type="compositionally biased region" description="Acidic residues" evidence="1">
    <location>
        <begin position="1"/>
        <end position="11"/>
    </location>
</feature>
<feature type="compositionally biased region" description="Low complexity" evidence="1">
    <location>
        <begin position="14"/>
        <end position="35"/>
    </location>
</feature>
<dbReference type="EMBL" id="CP014209">
    <property type="protein sequence ID" value="ANC30914.1"/>
    <property type="molecule type" value="Genomic_DNA"/>
</dbReference>
<keyword evidence="4" id="KW-1185">Reference proteome</keyword>
<feature type="domain" description="YoaR-like putative peptidoglycan binding" evidence="2">
    <location>
        <begin position="457"/>
        <end position="530"/>
    </location>
</feature>
<dbReference type="Pfam" id="PF12229">
    <property type="entry name" value="PG_binding_4"/>
    <property type="match status" value="2"/>
</dbReference>
<sequence length="803" mass="80966">MGQPNDGDENLSDGGTTAGSAASPPAPTTPASAAPATPPAPSGPPASAAPQRTPLPQRRPAPDVAASPATPPAAATPAVSSASSPSASPATGRPAASAFAPPAPIASPSSAPASTSSAASPVASPAPAPPAPAAVPAAPAAVPAARAQGPAAQDAPEDDDTPYQPAVRAYEQRRIGTISAPVAGLPTGAPTEAIPSVAAAGAGSGGGTAAADPLAGLAGDGAPSRWPRVLIGAGLGLVILAGLYAGAQWLVADDVAKGTTVAGVDVGGLPADEAVATLESDLGPRAVEPVAVQAGDATGSLDPAQAGLTLDAQATVDSLTGFTLDPARLLEHVLGGDEVAPVVDVDRSALSAAVGSAAESLAKEPVDGTVRFTGGEPVATDPADGTAVVVDAAQDAVVTGWLVTSGPIELPTEPVPPAIDQADTDAALAEAEQVVSGPVTVDVGGQNPELPARVLARSTSFVAQDGDLVTTFDGDRLTSAVVDRTDDLLTEPDDAHFEFSGGEPVIVGGETGTTLDPAQVADSVGAAAVSTERTAAVELVEQDPEDTRESLAELGVDEVVSEFSTPLTSEPIRTKNLVRGAELVDGTLVKPGETFSLVETLSPIEVSNGYFAAGVVNNGIHSDAVGGGLSQMATTTYNAGFFAGFDDVEHRQHSYWFSRYPAGREATIYVGSIDMKFTNDTPYGALMQAYVSGGRLYVKIWSTEYYDVETSDSGKQNVVPASTIDRSGDPGCEPYPGGEDGFDITVYRKVYLEGELVKDESDYWRYKPDDAVSCSASRAEERDDAAGDGDDRPDDTEKKDEDD</sequence>
<feature type="region of interest" description="Disordered" evidence="1">
    <location>
        <begin position="1"/>
        <end position="163"/>
    </location>
</feature>
<dbReference type="InterPro" id="IPR007391">
    <property type="entry name" value="Vancomycin_resist_VanW"/>
</dbReference>
<proteinExistence type="predicted"/>
<dbReference type="KEGG" id="ido:I598_1355"/>
<evidence type="ECO:0000313" key="4">
    <source>
        <dbReference type="Proteomes" id="UP000076794"/>
    </source>
</evidence>
<dbReference type="InterPro" id="IPR052913">
    <property type="entry name" value="Glycopeptide_resist_protein"/>
</dbReference>
<protein>
    <submittedName>
        <fullName evidence="3">VanW like protein</fullName>
    </submittedName>
</protein>